<keyword evidence="4" id="KW-1185">Reference proteome</keyword>
<sequence>MWLLNTTTLVLHEFINANAPPYAILSHTWGPDEALFHEFQNLNNIITQKIGFKKIAEFCELAESLGFDYAWVDTACIDKRSSAELTEALNSMYKWYCDAGLCITYLVDVHKAAGTGDESRGAATSESQADTFRESRWFNRVWTLQELIACKIRRFYASDWSEITAHSLGENIITLCSQITSIPAEALWDLRPLSSYCIAERMSWAAHRHSTRPEDITYSLMGIFRVNMPILYGEGHQSAFRRLQEEIMKKSFDTTLFAWRGHYESSGLLARSPADFAKTPELGLWGVASLSPFSMTNVGVVIRPCLYNGGLASTSGGHLTQAALQCDVKTEEGWMVLLIRLQRVPDATCFINGRARAAWRRVDCNTWDLIAGDDLTGTASQYEDMIVLEDDHSELLGTAVKADDLRRIENAWGRTPRSMVLSLDSNSISRARVFKPSQWKR</sequence>
<evidence type="ECO:0000313" key="4">
    <source>
        <dbReference type="Proteomes" id="UP000800235"/>
    </source>
</evidence>
<gene>
    <name evidence="3" type="ORF">EJ08DRAFT_652663</name>
</gene>
<feature type="domain" description="Heterokaryon incompatibility" evidence="1">
    <location>
        <begin position="22"/>
        <end position="146"/>
    </location>
</feature>
<reference evidence="3" key="1">
    <citation type="journal article" date="2020" name="Stud. Mycol.">
        <title>101 Dothideomycetes genomes: a test case for predicting lifestyles and emergence of pathogens.</title>
        <authorList>
            <person name="Haridas S."/>
            <person name="Albert R."/>
            <person name="Binder M."/>
            <person name="Bloem J."/>
            <person name="Labutti K."/>
            <person name="Salamov A."/>
            <person name="Andreopoulos B."/>
            <person name="Baker S."/>
            <person name="Barry K."/>
            <person name="Bills G."/>
            <person name="Bluhm B."/>
            <person name="Cannon C."/>
            <person name="Castanera R."/>
            <person name="Culley D."/>
            <person name="Daum C."/>
            <person name="Ezra D."/>
            <person name="Gonzalez J."/>
            <person name="Henrissat B."/>
            <person name="Kuo A."/>
            <person name="Liang C."/>
            <person name="Lipzen A."/>
            <person name="Lutzoni F."/>
            <person name="Magnuson J."/>
            <person name="Mondo S."/>
            <person name="Nolan M."/>
            <person name="Ohm R."/>
            <person name="Pangilinan J."/>
            <person name="Park H.-J."/>
            <person name="Ramirez L."/>
            <person name="Alfaro M."/>
            <person name="Sun H."/>
            <person name="Tritt A."/>
            <person name="Yoshinaga Y."/>
            <person name="Zwiers L.-H."/>
            <person name="Turgeon B."/>
            <person name="Goodwin S."/>
            <person name="Spatafora J."/>
            <person name="Crous P."/>
            <person name="Grigoriev I."/>
        </authorList>
    </citation>
    <scope>NUCLEOTIDE SEQUENCE</scope>
    <source>
        <strain evidence="3">CBS 130266</strain>
    </source>
</reference>
<dbReference type="AlphaFoldDB" id="A0A9P4TUM8"/>
<dbReference type="PANTHER" id="PTHR10622:SF12">
    <property type="entry name" value="HET DOMAIN-CONTAINING PROTEIN"/>
    <property type="match status" value="1"/>
</dbReference>
<dbReference type="Pfam" id="PF06985">
    <property type="entry name" value="HET"/>
    <property type="match status" value="1"/>
</dbReference>
<accession>A0A9P4TUM8</accession>
<dbReference type="PANTHER" id="PTHR10622">
    <property type="entry name" value="HET DOMAIN-CONTAINING PROTEIN"/>
    <property type="match status" value="1"/>
</dbReference>
<dbReference type="Pfam" id="PF26640">
    <property type="entry name" value="DUF8212"/>
    <property type="match status" value="1"/>
</dbReference>
<dbReference type="EMBL" id="MU007079">
    <property type="protein sequence ID" value="KAF2423672.1"/>
    <property type="molecule type" value="Genomic_DNA"/>
</dbReference>
<comment type="caution">
    <text evidence="3">The sequence shown here is derived from an EMBL/GenBank/DDBJ whole genome shotgun (WGS) entry which is preliminary data.</text>
</comment>
<dbReference type="InterPro" id="IPR058525">
    <property type="entry name" value="DUF8212"/>
</dbReference>
<organism evidence="3 4">
    <name type="scientific">Tothia fuscella</name>
    <dbReference type="NCBI Taxonomy" id="1048955"/>
    <lineage>
        <taxon>Eukaryota</taxon>
        <taxon>Fungi</taxon>
        <taxon>Dikarya</taxon>
        <taxon>Ascomycota</taxon>
        <taxon>Pezizomycotina</taxon>
        <taxon>Dothideomycetes</taxon>
        <taxon>Pleosporomycetidae</taxon>
        <taxon>Venturiales</taxon>
        <taxon>Cylindrosympodiaceae</taxon>
        <taxon>Tothia</taxon>
    </lineage>
</organism>
<proteinExistence type="predicted"/>
<evidence type="ECO:0000313" key="3">
    <source>
        <dbReference type="EMBL" id="KAF2423672.1"/>
    </source>
</evidence>
<protein>
    <submittedName>
        <fullName evidence="3">HET-domain-containing protein</fullName>
    </submittedName>
</protein>
<evidence type="ECO:0000259" key="2">
    <source>
        <dbReference type="Pfam" id="PF26640"/>
    </source>
</evidence>
<dbReference type="OrthoDB" id="20872at2759"/>
<name>A0A9P4TUM8_9PEZI</name>
<dbReference type="Proteomes" id="UP000800235">
    <property type="component" value="Unassembled WGS sequence"/>
</dbReference>
<feature type="domain" description="DUF8212" evidence="2">
    <location>
        <begin position="239"/>
        <end position="275"/>
    </location>
</feature>
<evidence type="ECO:0000259" key="1">
    <source>
        <dbReference type="Pfam" id="PF06985"/>
    </source>
</evidence>
<dbReference type="InterPro" id="IPR010730">
    <property type="entry name" value="HET"/>
</dbReference>